<dbReference type="Pfam" id="PF08218">
    <property type="entry name" value="Citrate_ly_lig"/>
    <property type="match status" value="1"/>
</dbReference>
<dbReference type="Proteomes" id="UP000724672">
    <property type="component" value="Unassembled WGS sequence"/>
</dbReference>
<evidence type="ECO:0000256" key="2">
    <source>
        <dbReference type="ARBA" id="ARBA00022840"/>
    </source>
</evidence>
<proteinExistence type="predicted"/>
<dbReference type="InterPro" id="IPR004821">
    <property type="entry name" value="Cyt_trans-like"/>
</dbReference>
<keyword evidence="1 3" id="KW-0547">Nucleotide-binding</keyword>
<dbReference type="Pfam" id="PF00583">
    <property type="entry name" value="Acetyltransf_1"/>
    <property type="match status" value="1"/>
</dbReference>
<dbReference type="GO" id="GO:0016747">
    <property type="term" value="F:acyltransferase activity, transferring groups other than amino-acyl groups"/>
    <property type="evidence" value="ECO:0007669"/>
    <property type="project" value="InterPro"/>
</dbReference>
<dbReference type="InterPro" id="IPR000182">
    <property type="entry name" value="GNAT_dom"/>
</dbReference>
<dbReference type="RefSeq" id="WP_203366340.1">
    <property type="nucleotide sequence ID" value="NZ_WSFT01000031.1"/>
</dbReference>
<comment type="function">
    <text evidence="3">Acetylation of prosthetic group (2-(5''-phosphoribosyl)-3'-dephosphocoenzyme-A) of the gamma subunit of citrate lyase.</text>
</comment>
<dbReference type="GO" id="GO:0005524">
    <property type="term" value="F:ATP binding"/>
    <property type="evidence" value="ECO:0007669"/>
    <property type="project" value="UniProtKB-UniRule"/>
</dbReference>
<dbReference type="PROSITE" id="PS51186">
    <property type="entry name" value="GNAT"/>
    <property type="match status" value="1"/>
</dbReference>
<dbReference type="PANTHER" id="PTHR40599">
    <property type="entry name" value="[CITRATE [PRO-3S]-LYASE] LIGASE"/>
    <property type="match status" value="1"/>
</dbReference>
<dbReference type="InterPro" id="IPR013166">
    <property type="entry name" value="Citrate_lyase_ligase_C"/>
</dbReference>
<dbReference type="PANTHER" id="PTHR40599:SF1">
    <property type="entry name" value="[CITRATE [PRO-3S]-LYASE] LIGASE"/>
    <property type="match status" value="1"/>
</dbReference>
<evidence type="ECO:0000313" key="6">
    <source>
        <dbReference type="Proteomes" id="UP000724672"/>
    </source>
</evidence>
<dbReference type="EMBL" id="WSFT01000031">
    <property type="protein sequence ID" value="MBS4538419.1"/>
    <property type="molecule type" value="Genomic_DNA"/>
</dbReference>
<accession>A0A942Z8W0</accession>
<dbReference type="SMART" id="SM00764">
    <property type="entry name" value="Citrate_ly_lig"/>
    <property type="match status" value="1"/>
</dbReference>
<dbReference type="NCBIfam" id="TIGR00125">
    <property type="entry name" value="cyt_tran_rel"/>
    <property type="match status" value="1"/>
</dbReference>
<feature type="domain" description="N-acetyltransferase" evidence="4">
    <location>
        <begin position="1"/>
        <end position="128"/>
    </location>
</feature>
<dbReference type="InterPro" id="IPR005216">
    <property type="entry name" value="Citrate_lyase_ligase"/>
</dbReference>
<dbReference type="NCBIfam" id="TIGR00124">
    <property type="entry name" value="cit_ly_ligase"/>
    <property type="match status" value="1"/>
</dbReference>
<dbReference type="EC" id="6.2.1.22" evidence="3"/>
<protein>
    <recommendedName>
        <fullName evidence="3">[Citrate [pro-3S]-lyase] ligase</fullName>
        <ecNumber evidence="3">6.2.1.22</ecNumber>
    </recommendedName>
</protein>
<comment type="catalytic activity">
    <reaction evidence="3">
        <text>holo-[citrate lyase ACP] + acetate + ATP = acetyl-[citrate lyase ACP] + AMP + diphosphate</text>
        <dbReference type="Rhea" id="RHEA:23788"/>
        <dbReference type="Rhea" id="RHEA-COMP:10158"/>
        <dbReference type="Rhea" id="RHEA-COMP:13710"/>
        <dbReference type="ChEBI" id="CHEBI:30089"/>
        <dbReference type="ChEBI" id="CHEBI:30616"/>
        <dbReference type="ChEBI" id="CHEBI:33019"/>
        <dbReference type="ChEBI" id="CHEBI:82683"/>
        <dbReference type="ChEBI" id="CHEBI:137976"/>
        <dbReference type="ChEBI" id="CHEBI:456215"/>
        <dbReference type="EC" id="6.2.1.22"/>
    </reaction>
</comment>
<reference evidence="5" key="1">
    <citation type="submission" date="2019-12" db="EMBL/GenBank/DDBJ databases">
        <title>Clostridiaceae gen. nov. sp. nov., isolated from sediment in Xinjiang, China.</title>
        <authorList>
            <person name="Zhang R."/>
        </authorList>
    </citation>
    <scope>NUCLEOTIDE SEQUENCE</scope>
    <source>
        <strain evidence="5">D2Q-11</strain>
    </source>
</reference>
<name>A0A942Z8W0_9FIRM</name>
<dbReference type="Gene3D" id="3.40.630.30">
    <property type="match status" value="1"/>
</dbReference>
<evidence type="ECO:0000313" key="5">
    <source>
        <dbReference type="EMBL" id="MBS4538419.1"/>
    </source>
</evidence>
<dbReference type="Gene3D" id="3.40.50.620">
    <property type="entry name" value="HUPs"/>
    <property type="match status" value="1"/>
</dbReference>
<dbReference type="InterPro" id="IPR014729">
    <property type="entry name" value="Rossmann-like_a/b/a_fold"/>
</dbReference>
<keyword evidence="6" id="KW-1185">Reference proteome</keyword>
<dbReference type="PIRSF" id="PIRSF005751">
    <property type="entry name" value="Acet_citr_lig"/>
    <property type="match status" value="1"/>
</dbReference>
<dbReference type="InterPro" id="IPR016181">
    <property type="entry name" value="Acyl_CoA_acyltransferase"/>
</dbReference>
<dbReference type="SUPFAM" id="SSF55729">
    <property type="entry name" value="Acyl-CoA N-acyltransferases (Nat)"/>
    <property type="match status" value="1"/>
</dbReference>
<organism evidence="5 6">
    <name type="scientific">Anaeromonas frigoriresistens</name>
    <dbReference type="NCBI Taxonomy" id="2683708"/>
    <lineage>
        <taxon>Bacteria</taxon>
        <taxon>Bacillati</taxon>
        <taxon>Bacillota</taxon>
        <taxon>Tissierellia</taxon>
        <taxon>Tissierellales</taxon>
        <taxon>Thermohalobacteraceae</taxon>
        <taxon>Anaeromonas</taxon>
    </lineage>
</organism>
<dbReference type="AlphaFoldDB" id="A0A942Z8W0"/>
<comment type="caution">
    <text evidence="5">The sequence shown here is derived from an EMBL/GenBank/DDBJ whole genome shotgun (WGS) entry which is preliminary data.</text>
</comment>
<dbReference type="GO" id="GO:0008771">
    <property type="term" value="F:[citrate (pro-3S)-lyase] ligase activity"/>
    <property type="evidence" value="ECO:0007669"/>
    <property type="project" value="UniProtKB-EC"/>
</dbReference>
<dbReference type="SUPFAM" id="SSF52374">
    <property type="entry name" value="Nucleotidylyl transferase"/>
    <property type="match status" value="1"/>
</dbReference>
<evidence type="ECO:0000256" key="1">
    <source>
        <dbReference type="ARBA" id="ARBA00022741"/>
    </source>
</evidence>
<evidence type="ECO:0000259" key="4">
    <source>
        <dbReference type="PROSITE" id="PS51186"/>
    </source>
</evidence>
<keyword evidence="3 5" id="KW-0436">Ligase</keyword>
<dbReference type="CDD" id="cd02169">
    <property type="entry name" value="Citrate_lyase_ligase"/>
    <property type="match status" value="1"/>
</dbReference>
<sequence length="347" mass="39983">MLGSQLIEKRIFLDDKRGKRELEEFLQTQDIRLDENAEYIMAIFNEDELIATGSLSNNTLRSIAVKPKYQGTSLLNKVISHLIKEAYQKGITHLFIYTKPKSVKSFTFLGFYEIARVKDVVLMENSPTEIQSYLNELSTKKVDGKNIASIVMNANPFTNGHKYLVEQAAKENDVVHLFVVSEEASIIPFDIRYELIKKGTKHLDNVILHKGGVYMVSSATFPSYFMKDANQAINVYAALDLTIFKRYIVPTLNINRRYVGEEPYCEVTKIYNETMKRILEGEDMEVRVIPRVESQGRAISASFVRRLIKEHELERIKDFVPSTTYEFFRSKEAEDLIKKIKSNTGRH</sequence>
<keyword evidence="2 3" id="KW-0067">ATP-binding</keyword>
<gene>
    <name evidence="5" type="primary">citC</name>
    <name evidence="5" type="ORF">GOQ27_08075</name>
</gene>
<evidence type="ECO:0000256" key="3">
    <source>
        <dbReference type="PIRNR" id="PIRNR005751"/>
    </source>
</evidence>